<accession>A0A1E4TX74</accession>
<dbReference type="InterPro" id="IPR000504">
    <property type="entry name" value="RRM_dom"/>
</dbReference>
<feature type="compositionally biased region" description="Basic residues" evidence="4">
    <location>
        <begin position="478"/>
        <end position="499"/>
    </location>
</feature>
<dbReference type="Gene3D" id="3.30.70.330">
    <property type="match status" value="2"/>
</dbReference>
<dbReference type="STRING" id="669874.A0A1E4TX74"/>
<keyword evidence="7" id="KW-1185">Reference proteome</keyword>
<dbReference type="Proteomes" id="UP000094236">
    <property type="component" value="Unassembled WGS sequence"/>
</dbReference>
<keyword evidence="2 3" id="KW-0694">RNA-binding</keyword>
<feature type="compositionally biased region" description="Acidic residues" evidence="4">
    <location>
        <begin position="1"/>
        <end position="23"/>
    </location>
</feature>
<dbReference type="InterPro" id="IPR035979">
    <property type="entry name" value="RBD_domain_sf"/>
</dbReference>
<dbReference type="InterPro" id="IPR034156">
    <property type="entry name" value="Hrp1_RRM1"/>
</dbReference>
<feature type="compositionally biased region" description="Low complexity" evidence="4">
    <location>
        <begin position="390"/>
        <end position="429"/>
    </location>
</feature>
<evidence type="ECO:0000313" key="6">
    <source>
        <dbReference type="EMBL" id="ODV96258.1"/>
    </source>
</evidence>
<dbReference type="OrthoDB" id="1875751at2759"/>
<dbReference type="GO" id="GO:0006417">
    <property type="term" value="P:regulation of translation"/>
    <property type="evidence" value="ECO:0007669"/>
    <property type="project" value="TreeGrafter"/>
</dbReference>
<feature type="region of interest" description="Disordered" evidence="4">
    <location>
        <begin position="82"/>
        <end position="102"/>
    </location>
</feature>
<evidence type="ECO:0000256" key="4">
    <source>
        <dbReference type="SAM" id="MobiDB-lite"/>
    </source>
</evidence>
<feature type="compositionally biased region" description="Pro residues" evidence="4">
    <location>
        <begin position="86"/>
        <end position="95"/>
    </location>
</feature>
<dbReference type="CDD" id="cd12330">
    <property type="entry name" value="RRM2_Hrp1p"/>
    <property type="match status" value="1"/>
</dbReference>
<feature type="domain" description="RRM" evidence="5">
    <location>
        <begin position="117"/>
        <end position="199"/>
    </location>
</feature>
<dbReference type="CDD" id="cd12577">
    <property type="entry name" value="RRM1_Hrp1p"/>
    <property type="match status" value="1"/>
</dbReference>
<evidence type="ECO:0000256" key="2">
    <source>
        <dbReference type="ARBA" id="ARBA00022884"/>
    </source>
</evidence>
<feature type="region of interest" description="Disordered" evidence="4">
    <location>
        <begin position="1"/>
        <end position="61"/>
    </location>
</feature>
<dbReference type="SUPFAM" id="SSF54928">
    <property type="entry name" value="RNA-binding domain, RBD"/>
    <property type="match status" value="2"/>
</dbReference>
<dbReference type="SMART" id="SM00360">
    <property type="entry name" value="RRM"/>
    <property type="match status" value="2"/>
</dbReference>
<dbReference type="AlphaFoldDB" id="A0A1E4TX74"/>
<protein>
    <recommendedName>
        <fullName evidence="5">RRM domain-containing protein</fullName>
    </recommendedName>
</protein>
<feature type="compositionally biased region" description="Low complexity" evidence="4">
    <location>
        <begin position="52"/>
        <end position="61"/>
    </location>
</feature>
<dbReference type="Pfam" id="PF00076">
    <property type="entry name" value="RRM_1"/>
    <property type="match status" value="2"/>
</dbReference>
<dbReference type="GO" id="GO:0003729">
    <property type="term" value="F:mRNA binding"/>
    <property type="evidence" value="ECO:0007669"/>
    <property type="project" value="TreeGrafter"/>
</dbReference>
<evidence type="ECO:0000313" key="7">
    <source>
        <dbReference type="Proteomes" id="UP000094236"/>
    </source>
</evidence>
<name>A0A1E4TX74_PACTA</name>
<feature type="domain" description="RRM" evidence="5">
    <location>
        <begin position="201"/>
        <end position="278"/>
    </location>
</feature>
<evidence type="ECO:0000256" key="1">
    <source>
        <dbReference type="ARBA" id="ARBA00022737"/>
    </source>
</evidence>
<dbReference type="PANTHER" id="PTHR48032:SF6">
    <property type="entry name" value="RNA-BINDING (RRM_RBD_RNP MOTIFS) FAMILY PROTEIN"/>
    <property type="match status" value="1"/>
</dbReference>
<evidence type="ECO:0000259" key="5">
    <source>
        <dbReference type="PROSITE" id="PS50102"/>
    </source>
</evidence>
<dbReference type="PANTHER" id="PTHR48032">
    <property type="entry name" value="RNA-BINDING PROTEIN MUSASHI HOMOLOG RBP6"/>
    <property type="match status" value="1"/>
</dbReference>
<feature type="region of interest" description="Disordered" evidence="4">
    <location>
        <begin position="366"/>
        <end position="499"/>
    </location>
</feature>
<evidence type="ECO:0000256" key="3">
    <source>
        <dbReference type="PROSITE-ProRule" id="PRU00176"/>
    </source>
</evidence>
<dbReference type="FunFam" id="3.30.70.330:FF:000025">
    <property type="entry name" value="RNA-binding protein Musashi homolog 2 isoform X1"/>
    <property type="match status" value="1"/>
</dbReference>
<proteinExistence type="predicted"/>
<feature type="compositionally biased region" description="Low complexity" evidence="4">
    <location>
        <begin position="366"/>
        <end position="380"/>
    </location>
</feature>
<dbReference type="PROSITE" id="PS50102">
    <property type="entry name" value="RRM"/>
    <property type="match status" value="2"/>
</dbReference>
<dbReference type="EMBL" id="KV454013">
    <property type="protein sequence ID" value="ODV96258.1"/>
    <property type="molecule type" value="Genomic_DNA"/>
</dbReference>
<keyword evidence="1" id="KW-0677">Repeat</keyword>
<feature type="compositionally biased region" description="Basic and acidic residues" evidence="4">
    <location>
        <begin position="31"/>
        <end position="49"/>
    </location>
</feature>
<gene>
    <name evidence="6" type="ORF">PACTADRAFT_16401</name>
</gene>
<reference evidence="7" key="1">
    <citation type="submission" date="2016-05" db="EMBL/GenBank/DDBJ databases">
        <title>Comparative genomics of biotechnologically important yeasts.</title>
        <authorList>
            <consortium name="DOE Joint Genome Institute"/>
            <person name="Riley R."/>
            <person name="Haridas S."/>
            <person name="Wolfe K.H."/>
            <person name="Lopes M.R."/>
            <person name="Hittinger C.T."/>
            <person name="Goker M."/>
            <person name="Salamov A."/>
            <person name="Wisecaver J."/>
            <person name="Long T.M."/>
            <person name="Aerts A.L."/>
            <person name="Barry K."/>
            <person name="Choi C."/>
            <person name="Clum A."/>
            <person name="Coughlan A.Y."/>
            <person name="Deshpande S."/>
            <person name="Douglass A.P."/>
            <person name="Hanson S.J."/>
            <person name="Klenk H.-P."/>
            <person name="Labutti K."/>
            <person name="Lapidus A."/>
            <person name="Lindquist E."/>
            <person name="Lipzen A."/>
            <person name="Meier-Kolthoff J.P."/>
            <person name="Ohm R.A."/>
            <person name="Otillar R.P."/>
            <person name="Pangilinan J."/>
            <person name="Peng Y."/>
            <person name="Rokas A."/>
            <person name="Rosa C.A."/>
            <person name="Scheuner C."/>
            <person name="Sibirny A.A."/>
            <person name="Slot J.C."/>
            <person name="Stielow J.B."/>
            <person name="Sun H."/>
            <person name="Kurtzman C.P."/>
            <person name="Blackwell M."/>
            <person name="Grigoriev I.V."/>
            <person name="Jeffries T.W."/>
        </authorList>
    </citation>
    <scope>NUCLEOTIDE SEQUENCE [LARGE SCALE GENOMIC DNA]</scope>
    <source>
        <strain evidence="7">NRRL Y-2460</strain>
    </source>
</reference>
<dbReference type="InterPro" id="IPR012677">
    <property type="entry name" value="Nucleotide-bd_a/b_plait_sf"/>
</dbReference>
<sequence length="499" mass="54595">MSNGSDDDDGLFDDIYGDDDVDKLEEQNSTADKKEEKADNDQQDSKRQSDGAQSNNLLGASAAAALAMPQLQPNQPLVQQALSAVQPPPPPPPPIGAAGSSLDSVLQSRASISRDAGKMFIGGLNWETTEESLRNYFEKYGEIIDLTIMKDTNTGKSRGFGFLTFKDSSSVDEVVKSSHVLDGKLIDPKRAIPKEEQEKTGKIFVGGIAPEVNEKDFNDYFSQFGNIIDAQLMIDKDTGRSRGFGFVTYDSPDAVDKVTENKYVMLKGRNMEIKRAEPRGQQNSGSNSKYFQQQQYQSGNFNQAAAAAAAAASGGVDQISAYGNYSGMTPDMMQQYWQQMQQYWMQMQQQFGMNAAQSNPMMQQMQQQYAMMSQQMSPSAGNSEYQQNYNNNNNSSSNDNTNSNSGTGNTGDDASSNNDNNSNSGNDNGYDQDSVPNPQQQQLEGVPKQPRAIGQSPNVPPNAPKGPKNNASSSRGGFRGRHHNRGGYRHRGGYHPYGR</sequence>
<organism evidence="6 7">
    <name type="scientific">Pachysolen tannophilus NRRL Y-2460</name>
    <dbReference type="NCBI Taxonomy" id="669874"/>
    <lineage>
        <taxon>Eukaryota</taxon>
        <taxon>Fungi</taxon>
        <taxon>Dikarya</taxon>
        <taxon>Ascomycota</taxon>
        <taxon>Saccharomycotina</taxon>
        <taxon>Pichiomycetes</taxon>
        <taxon>Pachysolenaceae</taxon>
        <taxon>Pachysolen</taxon>
    </lineage>
</organism>
<feature type="compositionally biased region" description="Polar residues" evidence="4">
    <location>
        <begin position="434"/>
        <end position="443"/>
    </location>
</feature>